<evidence type="ECO:0000313" key="2">
    <source>
        <dbReference type="EMBL" id="KAB0266424.1"/>
    </source>
</evidence>
<feature type="compositionally biased region" description="Basic and acidic residues" evidence="1">
    <location>
        <begin position="30"/>
        <end position="52"/>
    </location>
</feature>
<dbReference type="EMBL" id="VCMV01000021">
    <property type="protein sequence ID" value="KAB0266424.1"/>
    <property type="molecule type" value="Genomic_DNA"/>
</dbReference>
<evidence type="ECO:0008006" key="4">
    <source>
        <dbReference type="Google" id="ProtNLM"/>
    </source>
</evidence>
<comment type="caution">
    <text evidence="2">The sequence shown here is derived from an EMBL/GenBank/DDBJ whole genome shotgun (WGS) entry which is preliminary data.</text>
</comment>
<evidence type="ECO:0000313" key="3">
    <source>
        <dbReference type="Proteomes" id="UP000325684"/>
    </source>
</evidence>
<feature type="region of interest" description="Disordered" evidence="1">
    <location>
        <begin position="1"/>
        <end position="96"/>
    </location>
</feature>
<proteinExistence type="predicted"/>
<keyword evidence="3" id="KW-1185">Reference proteome</keyword>
<dbReference type="RefSeq" id="WP_150945377.1">
    <property type="nucleotide sequence ID" value="NZ_VCMV01000021.1"/>
</dbReference>
<name>A0A5N3P9L5_9HYPH</name>
<protein>
    <recommendedName>
        <fullName evidence="4">Inner membrane protein</fullName>
    </recommendedName>
</protein>
<evidence type="ECO:0000256" key="1">
    <source>
        <dbReference type="SAM" id="MobiDB-lite"/>
    </source>
</evidence>
<dbReference type="Proteomes" id="UP000325684">
    <property type="component" value="Unassembled WGS sequence"/>
</dbReference>
<gene>
    <name evidence="2" type="ORF">FEZ63_13735</name>
</gene>
<sequence>MTDQSNPSAPKIPRKKPRRDPATIDLPSKVVEESRQPEEPSASEAERIREAVAIEMAASAQPEPPMGGDIEPPETLAGSGDDFIENPRHPGGPSSRATSFAPLIAAALLGGVVGAGLLFALQGLQAPPENPRLTVLEQRVAALPQLGAQAGAVQALSTRIQALEAARATTEQRLAAAQSAAEQALNRPPAPESGSQDQGAVTDLAQRLAALEGQLQSSQQASADARQAIETQVADLSKRVSQGPDDSTRAVVRMMLVQRLGDSLRAGSPYGDTLQALRTNGADAARLAALEPFAEKGAPTATALARSFEPLGAAILRDDRAAAGSFTDRLLRMADRVVTIRPVDEPGAKDVPSLIARIEQALERGNVQEAVAAWEALPEPARRLSDEWAARAKARASADASAQAIANDAVAVLTRPAQ</sequence>
<accession>A0A5N3P9L5</accession>
<reference evidence="2 3" key="1">
    <citation type="journal article" date="2019" name="Microorganisms">
        <title>Genome Insights into the Novel Species Microvirga brassicacearum, a Rapeseed Endophyte with Biotechnological Potential.</title>
        <authorList>
            <person name="Jimenez-Gomez A."/>
            <person name="Saati-Santamaria Z."/>
            <person name="Igual J.M."/>
            <person name="Rivas R."/>
            <person name="Mateos P.F."/>
            <person name="Garcia-Fraile P."/>
        </authorList>
    </citation>
    <scope>NUCLEOTIDE SEQUENCE [LARGE SCALE GENOMIC DNA]</scope>
    <source>
        <strain evidence="2 3">CDVBN77</strain>
    </source>
</reference>
<dbReference type="OrthoDB" id="8439779at2"/>
<feature type="region of interest" description="Disordered" evidence="1">
    <location>
        <begin position="177"/>
        <end position="199"/>
    </location>
</feature>
<organism evidence="2 3">
    <name type="scientific">Microvirga brassicacearum</name>
    <dbReference type="NCBI Taxonomy" id="2580413"/>
    <lineage>
        <taxon>Bacteria</taxon>
        <taxon>Pseudomonadati</taxon>
        <taxon>Pseudomonadota</taxon>
        <taxon>Alphaproteobacteria</taxon>
        <taxon>Hyphomicrobiales</taxon>
        <taxon>Methylobacteriaceae</taxon>
        <taxon>Microvirga</taxon>
    </lineage>
</organism>
<dbReference type="AlphaFoldDB" id="A0A5N3P9L5"/>